<comment type="similarity">
    <text evidence="8 9">Belongs to the TonB-dependent receptor family.</text>
</comment>
<keyword evidence="3 8" id="KW-1134">Transmembrane beta strand</keyword>
<feature type="chain" id="PRO_5037767366" evidence="11">
    <location>
        <begin position="29"/>
        <end position="794"/>
    </location>
</feature>
<keyword evidence="6 8" id="KW-0472">Membrane</keyword>
<gene>
    <name evidence="14" type="ORF">KMZ29_21140</name>
</gene>
<evidence type="ECO:0000256" key="1">
    <source>
        <dbReference type="ARBA" id="ARBA00004571"/>
    </source>
</evidence>
<evidence type="ECO:0000256" key="5">
    <source>
        <dbReference type="ARBA" id="ARBA00023077"/>
    </source>
</evidence>
<dbReference type="RefSeq" id="WP_215621035.1">
    <property type="nucleotide sequence ID" value="NZ_CP076134.1"/>
</dbReference>
<dbReference type="GO" id="GO:0015344">
    <property type="term" value="F:siderophore uptake transmembrane transporter activity"/>
    <property type="evidence" value="ECO:0007669"/>
    <property type="project" value="TreeGrafter"/>
</dbReference>
<evidence type="ECO:0000256" key="9">
    <source>
        <dbReference type="RuleBase" id="RU003357"/>
    </source>
</evidence>
<dbReference type="Gene3D" id="2.170.130.10">
    <property type="entry name" value="TonB-dependent receptor, plug domain"/>
    <property type="match status" value="1"/>
</dbReference>
<dbReference type="Gene3D" id="2.40.170.20">
    <property type="entry name" value="TonB-dependent receptor, beta-barrel domain"/>
    <property type="match status" value="1"/>
</dbReference>
<evidence type="ECO:0000256" key="10">
    <source>
        <dbReference type="SAM" id="MobiDB-lite"/>
    </source>
</evidence>
<evidence type="ECO:0000256" key="8">
    <source>
        <dbReference type="PROSITE-ProRule" id="PRU01360"/>
    </source>
</evidence>
<dbReference type="PANTHER" id="PTHR30069">
    <property type="entry name" value="TONB-DEPENDENT OUTER MEMBRANE RECEPTOR"/>
    <property type="match status" value="1"/>
</dbReference>
<protein>
    <submittedName>
        <fullName evidence="14">TonB-dependent receptor</fullName>
    </submittedName>
</protein>
<dbReference type="PROSITE" id="PS52016">
    <property type="entry name" value="TONB_DEPENDENT_REC_3"/>
    <property type="match status" value="1"/>
</dbReference>
<dbReference type="InterPro" id="IPR037066">
    <property type="entry name" value="Plug_dom_sf"/>
</dbReference>
<feature type="signal peptide" evidence="11">
    <location>
        <begin position="1"/>
        <end position="28"/>
    </location>
</feature>
<dbReference type="Proteomes" id="UP000680839">
    <property type="component" value="Chromosome"/>
</dbReference>
<feature type="domain" description="TonB-dependent receptor plug" evidence="13">
    <location>
        <begin position="100"/>
        <end position="202"/>
    </location>
</feature>
<accession>A0A975NDJ2</accession>
<feature type="compositionally biased region" description="Polar residues" evidence="10">
    <location>
        <begin position="39"/>
        <end position="49"/>
    </location>
</feature>
<feature type="domain" description="TonB-dependent receptor-like beta-barrel" evidence="12">
    <location>
        <begin position="305"/>
        <end position="763"/>
    </location>
</feature>
<evidence type="ECO:0000256" key="3">
    <source>
        <dbReference type="ARBA" id="ARBA00022452"/>
    </source>
</evidence>
<evidence type="ECO:0000256" key="7">
    <source>
        <dbReference type="ARBA" id="ARBA00023237"/>
    </source>
</evidence>
<sequence length="794" mass="84383">MTIQRRRALYINGASWLLLCAMGNGATAQDATPAPPSTQLPEITVTAPSPIQRRKPVVASRTPVRGARAVPAPDREPAPQPAAVAAAPQQGVLPVVTDQFATVTVVPNEEIRRAGGATLGDLLFSKPGITGSSFAPGASSRPIIRGLDNNRVGIVENGVGGGGVSDLGEDHFVPIDPLATSQVEVVRGPAALRYGSTSIGGVVSAANNRIPEALPSCAAAPFQSYGLPVKAPLATVSSPGCVTVETRTAVSSVDRGVEGGILLDAGGGNFAVHADAYGRKAGDYNIPGYPYLFDQTRPVNGRQPNSSTQADGASIGGSYIFHGGFIGAAITQNDALYRIPGIDGADHQTRIDARQTKFSAKGEYRPDAAAIEAVRFWAGATDYKHNEIGLADPLDPVTLGIRQTFTSKDQEGRAELQMMPFDARFATVTTAFGLQAGHQDLTASSPDDPGSPFNGLYDPNKNNRVAGYVFNELKFSETTKAQIAGRIERVDLSGTTPAFVPDVFDVNVDPASIGPATPRNLHFTPKSASVGLIQNLPWDLVASITGQYVERAPKPAELFSRGAHDATATFDIGNPNLGIETAKSIEVGLRRATGPLRFELTGYYTKFNGFIYRRLTGNTCDEAACVDIADPNQLELNQARYSQRDATFRGGEFQSQLDVGPLHGGIWGIENQFDVVRATFADGSNVPRIPPLRVGGGVFWRDANWLMRVNLLHAFAQNDIAAIGETPTAGYNLLKAEVSYKTKLDASWFGAREMTVGLVGNNLLNENIRNSVSYTKDEVLLPGIGVRAFANLKF</sequence>
<evidence type="ECO:0000256" key="2">
    <source>
        <dbReference type="ARBA" id="ARBA00022448"/>
    </source>
</evidence>
<keyword evidence="11" id="KW-0732">Signal</keyword>
<dbReference type="GO" id="GO:0044718">
    <property type="term" value="P:siderophore transmembrane transport"/>
    <property type="evidence" value="ECO:0007669"/>
    <property type="project" value="TreeGrafter"/>
</dbReference>
<dbReference type="Pfam" id="PF00593">
    <property type="entry name" value="TonB_dep_Rec_b-barrel"/>
    <property type="match status" value="1"/>
</dbReference>
<reference evidence="14" key="1">
    <citation type="submission" date="2021-06" db="EMBL/GenBank/DDBJ databases">
        <title>Bradyrhizobium sp. S2-20-1 Genome sequencing.</title>
        <authorList>
            <person name="Jin L."/>
        </authorList>
    </citation>
    <scope>NUCLEOTIDE SEQUENCE</scope>
    <source>
        <strain evidence="14">S2-20-1</strain>
    </source>
</reference>
<dbReference type="GO" id="GO:0009279">
    <property type="term" value="C:cell outer membrane"/>
    <property type="evidence" value="ECO:0007669"/>
    <property type="project" value="UniProtKB-SubCell"/>
</dbReference>
<evidence type="ECO:0000256" key="6">
    <source>
        <dbReference type="ARBA" id="ARBA00023136"/>
    </source>
</evidence>
<keyword evidence="5 9" id="KW-0798">TonB box</keyword>
<keyword evidence="2 8" id="KW-0813">Transport</keyword>
<dbReference type="Pfam" id="PF07715">
    <property type="entry name" value="Plug"/>
    <property type="match status" value="1"/>
</dbReference>
<evidence type="ECO:0000259" key="12">
    <source>
        <dbReference type="Pfam" id="PF00593"/>
    </source>
</evidence>
<evidence type="ECO:0000313" key="14">
    <source>
        <dbReference type="EMBL" id="QWG12199.1"/>
    </source>
</evidence>
<dbReference type="EMBL" id="CP076134">
    <property type="protein sequence ID" value="QWG12199.1"/>
    <property type="molecule type" value="Genomic_DNA"/>
</dbReference>
<dbReference type="PANTHER" id="PTHR30069:SF40">
    <property type="entry name" value="TONB-DEPENDENT RECEPTOR NMB0964-RELATED"/>
    <property type="match status" value="1"/>
</dbReference>
<feature type="region of interest" description="Disordered" evidence="10">
    <location>
        <begin position="439"/>
        <end position="458"/>
    </location>
</feature>
<keyword evidence="7 8" id="KW-0998">Cell outer membrane</keyword>
<dbReference type="InterPro" id="IPR000531">
    <property type="entry name" value="Beta-barrel_TonB"/>
</dbReference>
<keyword evidence="4 8" id="KW-0812">Transmembrane</keyword>
<evidence type="ECO:0000256" key="4">
    <source>
        <dbReference type="ARBA" id="ARBA00022692"/>
    </source>
</evidence>
<dbReference type="InterPro" id="IPR012910">
    <property type="entry name" value="Plug_dom"/>
</dbReference>
<evidence type="ECO:0000313" key="15">
    <source>
        <dbReference type="Proteomes" id="UP000680839"/>
    </source>
</evidence>
<keyword evidence="14" id="KW-0675">Receptor</keyword>
<dbReference type="InterPro" id="IPR036942">
    <property type="entry name" value="Beta-barrel_TonB_sf"/>
</dbReference>
<proteinExistence type="inferred from homology"/>
<evidence type="ECO:0000256" key="11">
    <source>
        <dbReference type="SAM" id="SignalP"/>
    </source>
</evidence>
<dbReference type="AlphaFoldDB" id="A0A975NDJ2"/>
<feature type="region of interest" description="Disordered" evidence="10">
    <location>
        <begin position="28"/>
        <end position="83"/>
    </location>
</feature>
<comment type="subcellular location">
    <subcellularLocation>
        <location evidence="1 8">Cell outer membrane</location>
        <topology evidence="1 8">Multi-pass membrane protein</topology>
    </subcellularLocation>
</comment>
<dbReference type="InterPro" id="IPR039426">
    <property type="entry name" value="TonB-dep_rcpt-like"/>
</dbReference>
<evidence type="ECO:0000259" key="13">
    <source>
        <dbReference type="Pfam" id="PF07715"/>
    </source>
</evidence>
<name>A0A975NDJ2_9BRAD</name>
<dbReference type="SUPFAM" id="SSF56935">
    <property type="entry name" value="Porins"/>
    <property type="match status" value="1"/>
</dbReference>
<organism evidence="14 15">
    <name type="scientific">Bradyrhizobium sediminis</name>
    <dbReference type="NCBI Taxonomy" id="2840469"/>
    <lineage>
        <taxon>Bacteria</taxon>
        <taxon>Pseudomonadati</taxon>
        <taxon>Pseudomonadota</taxon>
        <taxon>Alphaproteobacteria</taxon>
        <taxon>Hyphomicrobiales</taxon>
        <taxon>Nitrobacteraceae</taxon>
        <taxon>Bradyrhizobium</taxon>
    </lineage>
</organism>